<evidence type="ECO:0008006" key="4">
    <source>
        <dbReference type="Google" id="ProtNLM"/>
    </source>
</evidence>
<gene>
    <name evidence="2" type="ORF">JN10_0636</name>
</gene>
<accession>A0A562UTQ7</accession>
<keyword evidence="1" id="KW-0472">Membrane</keyword>
<name>A0A562UTQ7_9SPHN</name>
<dbReference type="EMBL" id="VLLK01000001">
    <property type="protein sequence ID" value="TWJ09014.1"/>
    <property type="molecule type" value="Genomic_DNA"/>
</dbReference>
<keyword evidence="1" id="KW-0812">Transmembrane</keyword>
<feature type="transmembrane region" description="Helical" evidence="1">
    <location>
        <begin position="12"/>
        <end position="32"/>
    </location>
</feature>
<feature type="transmembrane region" description="Helical" evidence="1">
    <location>
        <begin position="44"/>
        <end position="62"/>
    </location>
</feature>
<reference evidence="2 3" key="1">
    <citation type="submission" date="2019-07" db="EMBL/GenBank/DDBJ databases">
        <title>Genomic Encyclopedia of Archaeal and Bacterial Type Strains, Phase II (KMG-II): from individual species to whole genera.</title>
        <authorList>
            <person name="Goeker M."/>
        </authorList>
    </citation>
    <scope>NUCLEOTIDE SEQUENCE [LARGE SCALE GENOMIC DNA]</scope>
    <source>
        <strain evidence="2 3">ATCC BAA-2084</strain>
    </source>
</reference>
<evidence type="ECO:0000313" key="3">
    <source>
        <dbReference type="Proteomes" id="UP000320547"/>
    </source>
</evidence>
<dbReference type="RefSeq" id="WP_067596467.1">
    <property type="nucleotide sequence ID" value="NZ_CP015963.1"/>
</dbReference>
<evidence type="ECO:0000256" key="1">
    <source>
        <dbReference type="SAM" id="Phobius"/>
    </source>
</evidence>
<keyword evidence="1" id="KW-1133">Transmembrane helix</keyword>
<protein>
    <recommendedName>
        <fullName evidence="4">Disulfide bond formation protein DsbB</fullName>
    </recommendedName>
</protein>
<feature type="transmembrane region" description="Helical" evidence="1">
    <location>
        <begin position="68"/>
        <end position="86"/>
    </location>
</feature>
<dbReference type="AlphaFoldDB" id="A0A562UTQ7"/>
<comment type="caution">
    <text evidence="2">The sequence shown here is derived from an EMBL/GenBank/DDBJ whole genome shotgun (WGS) entry which is preliminary data.</text>
</comment>
<organism evidence="2 3">
    <name type="scientific">Altererythrobacter ishigakiensis</name>
    <dbReference type="NCBI Taxonomy" id="476157"/>
    <lineage>
        <taxon>Bacteria</taxon>
        <taxon>Pseudomonadati</taxon>
        <taxon>Pseudomonadota</taxon>
        <taxon>Alphaproteobacteria</taxon>
        <taxon>Sphingomonadales</taxon>
        <taxon>Erythrobacteraceae</taxon>
        <taxon>Altererythrobacter</taxon>
    </lineage>
</organism>
<dbReference type="OrthoDB" id="7433190at2"/>
<keyword evidence="3" id="KW-1185">Reference proteome</keyword>
<proteinExistence type="predicted"/>
<evidence type="ECO:0000313" key="2">
    <source>
        <dbReference type="EMBL" id="TWJ09014.1"/>
    </source>
</evidence>
<sequence>MINNLPDTLLRYRVIVGLLALLVCAATWTLDLTQMVYECPFCRAQRTVIGLLGLIILLPWYRHWLSRYLAAIFGVFGLVVGSMQHFRGWARISAGEFEWGEQWYINPWLLSGCAIFIIMALLLLIWRDSPAAD</sequence>
<feature type="transmembrane region" description="Helical" evidence="1">
    <location>
        <begin position="107"/>
        <end position="126"/>
    </location>
</feature>
<dbReference type="Proteomes" id="UP000320547">
    <property type="component" value="Unassembled WGS sequence"/>
</dbReference>